<keyword evidence="3" id="KW-1185">Reference proteome</keyword>
<proteinExistence type="predicted"/>
<dbReference type="EMBL" id="BSEC01000002">
    <property type="protein sequence ID" value="GLI95269.1"/>
    <property type="molecule type" value="Genomic_DNA"/>
</dbReference>
<evidence type="ECO:0000313" key="3">
    <source>
        <dbReference type="Proteomes" id="UP001144323"/>
    </source>
</evidence>
<evidence type="ECO:0000313" key="2">
    <source>
        <dbReference type="EMBL" id="GLI95269.1"/>
    </source>
</evidence>
<keyword evidence="1" id="KW-0472">Membrane</keyword>
<evidence type="ECO:0000256" key="1">
    <source>
        <dbReference type="SAM" id="Phobius"/>
    </source>
</evidence>
<name>A0A9W6GYL3_9HYPH</name>
<organism evidence="2 3">
    <name type="scientific">Methylocystis echinoides</name>
    <dbReference type="NCBI Taxonomy" id="29468"/>
    <lineage>
        <taxon>Bacteria</taxon>
        <taxon>Pseudomonadati</taxon>
        <taxon>Pseudomonadota</taxon>
        <taxon>Alphaproteobacteria</taxon>
        <taxon>Hyphomicrobiales</taxon>
        <taxon>Methylocystaceae</taxon>
        <taxon>Methylocystis</taxon>
    </lineage>
</organism>
<feature type="transmembrane region" description="Helical" evidence="1">
    <location>
        <begin position="38"/>
        <end position="66"/>
    </location>
</feature>
<feature type="transmembrane region" description="Helical" evidence="1">
    <location>
        <begin position="12"/>
        <end position="32"/>
    </location>
</feature>
<keyword evidence="1" id="KW-0812">Transmembrane</keyword>
<protein>
    <submittedName>
        <fullName evidence="2">Uncharacterized protein</fullName>
    </submittedName>
</protein>
<dbReference type="Proteomes" id="UP001144323">
    <property type="component" value="Unassembled WGS sequence"/>
</dbReference>
<comment type="caution">
    <text evidence="2">The sequence shown here is derived from an EMBL/GenBank/DDBJ whole genome shotgun (WGS) entry which is preliminary data.</text>
</comment>
<reference evidence="2" key="1">
    <citation type="journal article" date="2023" name="Int. J. Syst. Evol. Microbiol.">
        <title>Methylocystis iwaonis sp. nov., a type II methane-oxidizing bacterium from surface soil of a rice paddy field in Japan, and emended description of the genus Methylocystis (ex Whittenbury et al. 1970) Bowman et al. 1993.</title>
        <authorList>
            <person name="Kaise H."/>
            <person name="Sawadogo J.B."/>
            <person name="Alam M.S."/>
            <person name="Ueno C."/>
            <person name="Dianou D."/>
            <person name="Shinjo R."/>
            <person name="Asakawa S."/>
        </authorList>
    </citation>
    <scope>NUCLEOTIDE SEQUENCE</scope>
    <source>
        <strain evidence="2">LMG27198</strain>
    </source>
</reference>
<gene>
    <name evidence="2" type="ORF">LMG27198_42610</name>
</gene>
<sequence length="121" mass="14176">MHRIYAASYAIYYWSDWLFLLAFASLFVIPFTSLEARFAVWCVALVVAVASLAAGVLSEALCRALLRWRRERRGFSEEEARRIEFLEEDRRLTHVAQEASRLAAERHQQSVEAWWINNRRG</sequence>
<dbReference type="AlphaFoldDB" id="A0A9W6GYL3"/>
<keyword evidence="1" id="KW-1133">Transmembrane helix</keyword>
<accession>A0A9W6GYL3</accession>
<dbReference type="RefSeq" id="WP_281805992.1">
    <property type="nucleotide sequence ID" value="NZ_BSEC01000002.1"/>
</dbReference>